<keyword evidence="2" id="KW-0227">DNA damage</keyword>
<dbReference type="AlphaFoldDB" id="A0A259TUU1"/>
<dbReference type="Gene3D" id="2.10.109.10">
    <property type="entry name" value="Umud Fragment, subunit A"/>
    <property type="match status" value="1"/>
</dbReference>
<dbReference type="PANTHER" id="PTHR33516:SF2">
    <property type="entry name" value="LEXA REPRESSOR-RELATED"/>
    <property type="match status" value="1"/>
</dbReference>
<evidence type="ECO:0000313" key="9">
    <source>
        <dbReference type="EMBL" id="OZC01397.1"/>
    </source>
</evidence>
<dbReference type="Proteomes" id="UP000216446">
    <property type="component" value="Unassembled WGS sequence"/>
</dbReference>
<dbReference type="InterPro" id="IPR015927">
    <property type="entry name" value="Peptidase_S24_S26A/B/C"/>
</dbReference>
<dbReference type="FunCoup" id="A0A259TUU1">
    <property type="interactions" value="48"/>
</dbReference>
<evidence type="ECO:0000256" key="3">
    <source>
        <dbReference type="ARBA" id="ARBA00022801"/>
    </source>
</evidence>
<dbReference type="GO" id="GO:0006355">
    <property type="term" value="P:regulation of DNA-templated transcription"/>
    <property type="evidence" value="ECO:0007669"/>
    <property type="project" value="InterPro"/>
</dbReference>
<dbReference type="Pfam" id="PF00717">
    <property type="entry name" value="Peptidase_S24"/>
    <property type="match status" value="1"/>
</dbReference>
<dbReference type="InterPro" id="IPR039418">
    <property type="entry name" value="LexA-like"/>
</dbReference>
<evidence type="ECO:0000256" key="2">
    <source>
        <dbReference type="ARBA" id="ARBA00022763"/>
    </source>
</evidence>
<feature type="domain" description="Peptidase S24/S26A/S26B/S26C" evidence="8">
    <location>
        <begin position="50"/>
        <end position="166"/>
    </location>
</feature>
<accession>A0A259TUU1</accession>
<evidence type="ECO:0000259" key="8">
    <source>
        <dbReference type="Pfam" id="PF00717"/>
    </source>
</evidence>
<dbReference type="GO" id="GO:0016787">
    <property type="term" value="F:hydrolase activity"/>
    <property type="evidence" value="ECO:0007669"/>
    <property type="project" value="UniProtKB-KW"/>
</dbReference>
<dbReference type="PANTHER" id="PTHR33516">
    <property type="entry name" value="LEXA REPRESSOR"/>
    <property type="match status" value="1"/>
</dbReference>
<keyword evidence="10" id="KW-1185">Reference proteome</keyword>
<dbReference type="InterPro" id="IPR006197">
    <property type="entry name" value="Peptidase_S24_LexA"/>
</dbReference>
<dbReference type="RefSeq" id="WP_094551476.1">
    <property type="nucleotide sequence ID" value="NZ_MQWB01000010.1"/>
</dbReference>
<dbReference type="SUPFAM" id="SSF51306">
    <property type="entry name" value="LexA/Signal peptidase"/>
    <property type="match status" value="1"/>
</dbReference>
<gene>
    <name evidence="9" type="ORF">BSZ36_17065</name>
</gene>
<dbReference type="NCBIfam" id="NF007621">
    <property type="entry name" value="PRK10276.1"/>
    <property type="match status" value="1"/>
</dbReference>
<dbReference type="OrthoDB" id="9787787at2"/>
<dbReference type="InterPro" id="IPR050077">
    <property type="entry name" value="LexA_repressor"/>
</dbReference>
<dbReference type="InParanoid" id="A0A259TUU1"/>
<keyword evidence="6" id="KW-0742">SOS response</keyword>
<reference evidence="9 10" key="1">
    <citation type="submission" date="2016-11" db="EMBL/GenBank/DDBJ databases">
        <title>Study of marine rhodopsin-containing bacteria.</title>
        <authorList>
            <person name="Yoshizawa S."/>
            <person name="Kumagai Y."/>
            <person name="Kogure K."/>
        </authorList>
    </citation>
    <scope>NUCLEOTIDE SEQUENCE [LARGE SCALE GENOMIC DNA]</scope>
    <source>
        <strain evidence="9 10">SG-29</strain>
    </source>
</reference>
<comment type="caution">
    <text evidence="9">The sequence shown here is derived from an EMBL/GenBank/DDBJ whole genome shotgun (WGS) entry which is preliminary data.</text>
</comment>
<dbReference type="InterPro" id="IPR036286">
    <property type="entry name" value="LexA/Signal_pep-like_sf"/>
</dbReference>
<evidence type="ECO:0000256" key="5">
    <source>
        <dbReference type="ARBA" id="ARBA00023204"/>
    </source>
</evidence>
<organism evidence="9 10">
    <name type="scientific">Rubricoccus marinus</name>
    <dbReference type="NCBI Taxonomy" id="716817"/>
    <lineage>
        <taxon>Bacteria</taxon>
        <taxon>Pseudomonadati</taxon>
        <taxon>Rhodothermota</taxon>
        <taxon>Rhodothermia</taxon>
        <taxon>Rhodothermales</taxon>
        <taxon>Rubricoccaceae</taxon>
        <taxon>Rubricoccus</taxon>
    </lineage>
</organism>
<keyword evidence="4 7" id="KW-0068">Autocatalytic cleavage</keyword>
<dbReference type="CDD" id="cd06529">
    <property type="entry name" value="S24_LexA-like"/>
    <property type="match status" value="1"/>
</dbReference>
<dbReference type="PRINTS" id="PR00726">
    <property type="entry name" value="LEXASERPTASE"/>
</dbReference>
<evidence type="ECO:0000256" key="6">
    <source>
        <dbReference type="ARBA" id="ARBA00023236"/>
    </source>
</evidence>
<protein>
    <recommendedName>
        <fullName evidence="8">Peptidase S24/S26A/S26B/S26C domain-containing protein</fullName>
    </recommendedName>
</protein>
<dbReference type="GO" id="GO:0009432">
    <property type="term" value="P:SOS response"/>
    <property type="evidence" value="ECO:0007669"/>
    <property type="project" value="UniProtKB-KW"/>
</dbReference>
<dbReference type="EMBL" id="MQWB01000010">
    <property type="protein sequence ID" value="OZC01397.1"/>
    <property type="molecule type" value="Genomic_DNA"/>
</dbReference>
<name>A0A259TUU1_9BACT</name>
<dbReference type="GO" id="GO:0006281">
    <property type="term" value="P:DNA repair"/>
    <property type="evidence" value="ECO:0007669"/>
    <property type="project" value="UniProtKB-KW"/>
</dbReference>
<evidence type="ECO:0000256" key="7">
    <source>
        <dbReference type="RuleBase" id="RU003991"/>
    </source>
</evidence>
<keyword evidence="5" id="KW-0234">DNA repair</keyword>
<evidence type="ECO:0000256" key="4">
    <source>
        <dbReference type="ARBA" id="ARBA00022813"/>
    </source>
</evidence>
<sequence length="177" mass="18353">MPFHFDTSSGDGAASGISGDGASAPIATPGELVITAYVPASEVGPGPPLPLVLSRVSAGFPSPADDYVEGHLDLHELTGALSPSCYWMRADGESMTGAGILSGDLLLVDRAVEPASGDVVVAAVDGELTVKRFLRQGKRTALLAANPAYPSIELREGQDLVVWGVVTYVLHDARRGR</sequence>
<dbReference type="GO" id="GO:0003677">
    <property type="term" value="F:DNA binding"/>
    <property type="evidence" value="ECO:0007669"/>
    <property type="project" value="InterPro"/>
</dbReference>
<proteinExistence type="inferred from homology"/>
<evidence type="ECO:0000256" key="1">
    <source>
        <dbReference type="ARBA" id="ARBA00007484"/>
    </source>
</evidence>
<comment type="similarity">
    <text evidence="1 7">Belongs to the peptidase S24 family.</text>
</comment>
<keyword evidence="3 7" id="KW-0378">Hydrolase</keyword>
<evidence type="ECO:0000313" key="10">
    <source>
        <dbReference type="Proteomes" id="UP000216446"/>
    </source>
</evidence>